<evidence type="ECO:0000313" key="1">
    <source>
        <dbReference type="EMBL" id="CAG7824935.1"/>
    </source>
</evidence>
<sequence>SFLISHNGWYTKVLDNSLSGAGRKFLLGKSLVKAVTLGTSVVVGGA</sequence>
<name>A0A8J2L4A2_9HEXA</name>
<reference evidence="1" key="1">
    <citation type="submission" date="2021-06" db="EMBL/GenBank/DDBJ databases">
        <authorList>
            <person name="Hodson N. C."/>
            <person name="Mongue J. A."/>
            <person name="Jaron S. K."/>
        </authorList>
    </citation>
    <scope>NUCLEOTIDE SEQUENCE</scope>
</reference>
<accession>A0A8J2L4A2</accession>
<gene>
    <name evidence="1" type="ORF">AFUS01_LOCUS35066</name>
</gene>
<evidence type="ECO:0000313" key="2">
    <source>
        <dbReference type="Proteomes" id="UP000708208"/>
    </source>
</evidence>
<comment type="caution">
    <text evidence="1">The sequence shown here is derived from an EMBL/GenBank/DDBJ whole genome shotgun (WGS) entry which is preliminary data.</text>
</comment>
<protein>
    <submittedName>
        <fullName evidence="1">Uncharacterized protein</fullName>
    </submittedName>
</protein>
<dbReference type="Proteomes" id="UP000708208">
    <property type="component" value="Unassembled WGS sequence"/>
</dbReference>
<keyword evidence="2" id="KW-1185">Reference proteome</keyword>
<dbReference type="AlphaFoldDB" id="A0A8J2L4A2"/>
<feature type="non-terminal residue" evidence="1">
    <location>
        <position position="1"/>
    </location>
</feature>
<organism evidence="1 2">
    <name type="scientific">Allacma fusca</name>
    <dbReference type="NCBI Taxonomy" id="39272"/>
    <lineage>
        <taxon>Eukaryota</taxon>
        <taxon>Metazoa</taxon>
        <taxon>Ecdysozoa</taxon>
        <taxon>Arthropoda</taxon>
        <taxon>Hexapoda</taxon>
        <taxon>Collembola</taxon>
        <taxon>Symphypleona</taxon>
        <taxon>Sminthuridae</taxon>
        <taxon>Allacma</taxon>
    </lineage>
</organism>
<proteinExistence type="predicted"/>
<dbReference type="EMBL" id="CAJVCH010534501">
    <property type="protein sequence ID" value="CAG7824935.1"/>
    <property type="molecule type" value="Genomic_DNA"/>
</dbReference>